<dbReference type="Proteomes" id="UP001460270">
    <property type="component" value="Unassembled WGS sequence"/>
</dbReference>
<dbReference type="SMART" id="SM00132">
    <property type="entry name" value="LIM"/>
    <property type="match status" value="2"/>
</dbReference>
<dbReference type="PANTHER" id="PTHR24213">
    <property type="entry name" value="ACTIN-BINDING LIM PROTEIN"/>
    <property type="match status" value="1"/>
</dbReference>
<dbReference type="GO" id="GO:0051015">
    <property type="term" value="F:actin filament binding"/>
    <property type="evidence" value="ECO:0007669"/>
    <property type="project" value="TreeGrafter"/>
</dbReference>
<dbReference type="PROSITE" id="PS50023">
    <property type="entry name" value="LIM_DOMAIN_2"/>
    <property type="match status" value="2"/>
</dbReference>
<proteinExistence type="predicted"/>
<dbReference type="CDD" id="cd09327">
    <property type="entry name" value="LIM1_abLIM"/>
    <property type="match status" value="1"/>
</dbReference>
<dbReference type="InterPro" id="IPR051618">
    <property type="entry name" value="Actin-binding_LIM"/>
</dbReference>
<dbReference type="Pfam" id="PF00412">
    <property type="entry name" value="LIM"/>
    <property type="match status" value="2"/>
</dbReference>
<evidence type="ECO:0000313" key="6">
    <source>
        <dbReference type="EMBL" id="KAK7922572.1"/>
    </source>
</evidence>
<organism evidence="6 7">
    <name type="scientific">Mugilogobius chulae</name>
    <name type="common">yellowstripe goby</name>
    <dbReference type="NCBI Taxonomy" id="88201"/>
    <lineage>
        <taxon>Eukaryota</taxon>
        <taxon>Metazoa</taxon>
        <taxon>Chordata</taxon>
        <taxon>Craniata</taxon>
        <taxon>Vertebrata</taxon>
        <taxon>Euteleostomi</taxon>
        <taxon>Actinopterygii</taxon>
        <taxon>Neopterygii</taxon>
        <taxon>Teleostei</taxon>
        <taxon>Neoteleostei</taxon>
        <taxon>Acanthomorphata</taxon>
        <taxon>Gobiaria</taxon>
        <taxon>Gobiiformes</taxon>
        <taxon>Gobioidei</taxon>
        <taxon>Gobiidae</taxon>
        <taxon>Gobionellinae</taxon>
        <taxon>Mugilogobius</taxon>
    </lineage>
</organism>
<reference evidence="7" key="1">
    <citation type="submission" date="2024-04" db="EMBL/GenBank/DDBJ databases">
        <title>Salinicola lusitanus LLJ914,a marine bacterium isolated from the Okinawa Trough.</title>
        <authorList>
            <person name="Li J."/>
        </authorList>
    </citation>
    <scope>NUCLEOTIDE SEQUENCE [LARGE SCALE GENOMIC DNA]</scope>
</reference>
<keyword evidence="2 4" id="KW-0862">Zinc</keyword>
<evidence type="ECO:0000256" key="3">
    <source>
        <dbReference type="ARBA" id="ARBA00023038"/>
    </source>
</evidence>
<evidence type="ECO:0000256" key="2">
    <source>
        <dbReference type="ARBA" id="ARBA00022833"/>
    </source>
</evidence>
<dbReference type="GO" id="GO:0001725">
    <property type="term" value="C:stress fiber"/>
    <property type="evidence" value="ECO:0007669"/>
    <property type="project" value="TreeGrafter"/>
</dbReference>
<gene>
    <name evidence="6" type="ORF">WMY93_009474</name>
</gene>
<dbReference type="FunFam" id="2.10.110.10:FF:000024">
    <property type="entry name" value="actin-binding LIM protein 1 isoform X1"/>
    <property type="match status" value="1"/>
</dbReference>
<dbReference type="GO" id="GO:0060271">
    <property type="term" value="P:cilium assembly"/>
    <property type="evidence" value="ECO:0007669"/>
    <property type="project" value="TreeGrafter"/>
</dbReference>
<dbReference type="SUPFAM" id="SSF57716">
    <property type="entry name" value="Glucocorticoid receptor-like (DNA-binding domain)"/>
    <property type="match status" value="4"/>
</dbReference>
<keyword evidence="3 4" id="KW-0440">LIM domain</keyword>
<keyword evidence="1 4" id="KW-0479">Metal-binding</keyword>
<dbReference type="InterPro" id="IPR001781">
    <property type="entry name" value="Znf_LIM"/>
</dbReference>
<comment type="caution">
    <text evidence="6">The sequence shown here is derived from an EMBL/GenBank/DDBJ whole genome shotgun (WGS) entry which is preliminary data.</text>
</comment>
<evidence type="ECO:0000256" key="4">
    <source>
        <dbReference type="PROSITE-ProRule" id="PRU00125"/>
    </source>
</evidence>
<feature type="domain" description="LIM zinc-binding" evidence="5">
    <location>
        <begin position="13"/>
        <end position="72"/>
    </location>
</feature>
<dbReference type="FunFam" id="2.10.110.10:FF:000007">
    <property type="entry name" value="actin-binding LIM protein 1 isoform X1"/>
    <property type="match status" value="1"/>
</dbReference>
<evidence type="ECO:0000256" key="1">
    <source>
        <dbReference type="ARBA" id="ARBA00022723"/>
    </source>
</evidence>
<dbReference type="PANTHER" id="PTHR24213:SF0">
    <property type="entry name" value="ACTIN-BINDING LIM PROTEIN 3"/>
    <property type="match status" value="1"/>
</dbReference>
<dbReference type="AlphaFoldDB" id="A0AAW0PGS3"/>
<feature type="domain" description="LIM zinc-binding" evidence="5">
    <location>
        <begin position="116"/>
        <end position="175"/>
    </location>
</feature>
<dbReference type="EMBL" id="JBBPFD010000006">
    <property type="protein sequence ID" value="KAK7922572.1"/>
    <property type="molecule type" value="Genomic_DNA"/>
</dbReference>
<keyword evidence="7" id="KW-1185">Reference proteome</keyword>
<evidence type="ECO:0000259" key="5">
    <source>
        <dbReference type="PROSITE" id="PS50023"/>
    </source>
</evidence>
<name>A0AAW0PGS3_9GOBI</name>
<dbReference type="GO" id="GO:0046872">
    <property type="term" value="F:metal ion binding"/>
    <property type="evidence" value="ECO:0007669"/>
    <property type="project" value="UniProtKB-KW"/>
</dbReference>
<evidence type="ECO:0000313" key="7">
    <source>
        <dbReference type="Proteomes" id="UP001460270"/>
    </source>
</evidence>
<dbReference type="PROSITE" id="PS00478">
    <property type="entry name" value="LIM_DOMAIN_1"/>
    <property type="match status" value="2"/>
</dbReference>
<accession>A0AAW0PGS3</accession>
<sequence>MGSTGSDRAAGTIRCQRCREVCKGEVVRVQDTHFHVKCFTCTVCNCDLARSGFFQKKGEYICTADYQRLYGTRCDRCDSFITGEVVSALGRTYHPSASSAVSAVSRFQSGQNPWPSQCAGCGGEIKQGQSLLALEKQWHVSCFRCRTCSMVLTGEYISKDGVPYCEADYHAQFGVKCETCSRYISGRVLEVRDKHGLNL</sequence>
<dbReference type="GO" id="GO:0030032">
    <property type="term" value="P:lamellipodium assembly"/>
    <property type="evidence" value="ECO:0007669"/>
    <property type="project" value="TreeGrafter"/>
</dbReference>
<dbReference type="Gene3D" id="2.10.110.10">
    <property type="entry name" value="Cysteine Rich Protein"/>
    <property type="match status" value="3"/>
</dbReference>
<protein>
    <recommendedName>
        <fullName evidence="5">LIM zinc-binding domain-containing protein</fullName>
    </recommendedName>
</protein>